<feature type="compositionally biased region" description="Basic residues" evidence="9">
    <location>
        <begin position="1531"/>
        <end position="1550"/>
    </location>
</feature>
<evidence type="ECO:0000256" key="5">
    <source>
        <dbReference type="ARBA" id="ARBA00022840"/>
    </source>
</evidence>
<dbReference type="Gene3D" id="1.20.120.1080">
    <property type="match status" value="1"/>
</dbReference>
<keyword evidence="14" id="KW-1185">Reference proteome</keyword>
<comment type="similarity">
    <text evidence="1">Belongs to the DEAD box helicase family. DEAH subfamily.</text>
</comment>
<dbReference type="FunFam" id="3.40.50.300:FF:000526">
    <property type="entry name" value="DExH-box ATP-dependent RNA helicase DExH3"/>
    <property type="match status" value="1"/>
</dbReference>
<feature type="compositionally biased region" description="Basic residues" evidence="9">
    <location>
        <begin position="1558"/>
        <end position="1574"/>
    </location>
</feature>
<dbReference type="PANTHER" id="PTHR18934:SF119">
    <property type="entry name" value="ATP-DEPENDENT RNA HELICASE A"/>
    <property type="match status" value="1"/>
</dbReference>
<evidence type="ECO:0000256" key="9">
    <source>
        <dbReference type="SAM" id="MobiDB-lite"/>
    </source>
</evidence>
<evidence type="ECO:0000256" key="3">
    <source>
        <dbReference type="ARBA" id="ARBA00022801"/>
    </source>
</evidence>
<dbReference type="EMBL" id="JAKMXF010000024">
    <property type="protein sequence ID" value="KAI6660781.1"/>
    <property type="molecule type" value="Genomic_DNA"/>
</dbReference>
<feature type="compositionally biased region" description="Basic and acidic residues" evidence="9">
    <location>
        <begin position="100"/>
        <end position="116"/>
    </location>
</feature>
<dbReference type="SMART" id="SM00487">
    <property type="entry name" value="DEXDc"/>
    <property type="match status" value="1"/>
</dbReference>
<dbReference type="InterPro" id="IPR044446">
    <property type="entry name" value="DHX9_DSRM_2"/>
</dbReference>
<evidence type="ECO:0000259" key="12">
    <source>
        <dbReference type="PROSITE" id="PS51194"/>
    </source>
</evidence>
<dbReference type="SMART" id="SM00490">
    <property type="entry name" value="HELICc"/>
    <property type="match status" value="1"/>
</dbReference>
<feature type="region of interest" description="Disordered" evidence="9">
    <location>
        <begin position="131"/>
        <end position="151"/>
    </location>
</feature>
<feature type="domain" description="Helicase C-terminal" evidence="12">
    <location>
        <begin position="942"/>
        <end position="1112"/>
    </location>
</feature>
<accession>A0AAV7KI41</accession>
<dbReference type="GO" id="GO:0050684">
    <property type="term" value="P:regulation of mRNA processing"/>
    <property type="evidence" value="ECO:0007669"/>
    <property type="project" value="TreeGrafter"/>
</dbReference>
<dbReference type="Proteomes" id="UP001165289">
    <property type="component" value="Unassembled WGS sequence"/>
</dbReference>
<feature type="compositionally biased region" description="Low complexity" evidence="9">
    <location>
        <begin position="1474"/>
        <end position="1488"/>
    </location>
</feature>
<comment type="similarity">
    <text evidence="7">Belongs to the DExH box helicase family.</text>
</comment>
<dbReference type="PROSITE" id="PS50137">
    <property type="entry name" value="DS_RBD"/>
    <property type="match status" value="2"/>
</dbReference>
<feature type="compositionally biased region" description="Basic and acidic residues" evidence="9">
    <location>
        <begin position="37"/>
        <end position="49"/>
    </location>
</feature>
<proteinExistence type="inferred from homology"/>
<dbReference type="Pfam" id="PF00035">
    <property type="entry name" value="dsrm"/>
    <property type="match status" value="2"/>
</dbReference>
<dbReference type="SUPFAM" id="SSF54768">
    <property type="entry name" value="dsRNA-binding domain-like"/>
    <property type="match status" value="2"/>
</dbReference>
<dbReference type="GO" id="GO:0006351">
    <property type="term" value="P:DNA-templated transcription"/>
    <property type="evidence" value="ECO:0007669"/>
    <property type="project" value="InterPro"/>
</dbReference>
<dbReference type="Pfam" id="PF04998">
    <property type="entry name" value="RNA_pol_Rpb1_5"/>
    <property type="match status" value="1"/>
</dbReference>
<feature type="compositionally biased region" description="Basic and acidic residues" evidence="9">
    <location>
        <begin position="1"/>
        <end position="29"/>
    </location>
</feature>
<dbReference type="GO" id="GO:0003724">
    <property type="term" value="F:RNA helicase activity"/>
    <property type="evidence" value="ECO:0007669"/>
    <property type="project" value="TreeGrafter"/>
</dbReference>
<reference evidence="13 14" key="1">
    <citation type="journal article" date="2023" name="BMC Biol.">
        <title>The compact genome of the sponge Oopsacas minuta (Hexactinellida) is lacking key metazoan core genes.</title>
        <authorList>
            <person name="Santini S."/>
            <person name="Schenkelaars Q."/>
            <person name="Jourda C."/>
            <person name="Duchesne M."/>
            <person name="Belahbib H."/>
            <person name="Rocher C."/>
            <person name="Selva M."/>
            <person name="Riesgo A."/>
            <person name="Vervoort M."/>
            <person name="Leys S.P."/>
            <person name="Kodjabachian L."/>
            <person name="Le Bivic A."/>
            <person name="Borchiellini C."/>
            <person name="Claverie J.M."/>
            <person name="Renard E."/>
        </authorList>
    </citation>
    <scope>NUCLEOTIDE SEQUENCE [LARGE SCALE GENOMIC DNA]</scope>
    <source>
        <strain evidence="13">SPO-2</strain>
    </source>
</reference>
<dbReference type="InterPro" id="IPR014001">
    <property type="entry name" value="Helicase_ATP-bd"/>
</dbReference>
<dbReference type="Gene3D" id="3.30.70.2850">
    <property type="match status" value="1"/>
</dbReference>
<dbReference type="GO" id="GO:0016887">
    <property type="term" value="F:ATP hydrolysis activity"/>
    <property type="evidence" value="ECO:0007669"/>
    <property type="project" value="TreeGrafter"/>
</dbReference>
<feature type="compositionally biased region" description="Acidic residues" evidence="9">
    <location>
        <begin position="83"/>
        <end position="99"/>
    </location>
</feature>
<gene>
    <name evidence="13" type="ORF">LOD99_10229</name>
</gene>
<feature type="region of interest" description="Disordered" evidence="9">
    <location>
        <begin position="1520"/>
        <end position="1574"/>
    </location>
</feature>
<dbReference type="PANTHER" id="PTHR18934">
    <property type="entry name" value="ATP-DEPENDENT RNA HELICASE"/>
    <property type="match status" value="1"/>
</dbReference>
<dbReference type="GO" id="GO:0005730">
    <property type="term" value="C:nucleolus"/>
    <property type="evidence" value="ECO:0007669"/>
    <property type="project" value="TreeGrafter"/>
</dbReference>
<dbReference type="InterPro" id="IPR027417">
    <property type="entry name" value="P-loop_NTPase"/>
</dbReference>
<evidence type="ECO:0000256" key="7">
    <source>
        <dbReference type="ARBA" id="ARBA00060772"/>
    </source>
</evidence>
<dbReference type="InterPro" id="IPR001650">
    <property type="entry name" value="Helicase_C-like"/>
</dbReference>
<dbReference type="PROSITE" id="PS00690">
    <property type="entry name" value="DEAH_ATP_HELICASE"/>
    <property type="match status" value="1"/>
</dbReference>
<dbReference type="SUPFAM" id="SSF64484">
    <property type="entry name" value="beta and beta-prime subunits of DNA dependent RNA-polymerase"/>
    <property type="match status" value="1"/>
</dbReference>
<dbReference type="InterPro" id="IPR014720">
    <property type="entry name" value="dsRBD_dom"/>
</dbReference>
<evidence type="ECO:0000256" key="1">
    <source>
        <dbReference type="ARBA" id="ARBA00008792"/>
    </source>
</evidence>
<dbReference type="CDD" id="cd18791">
    <property type="entry name" value="SF2_C_RHA"/>
    <property type="match status" value="1"/>
</dbReference>
<dbReference type="PROSITE" id="PS51194">
    <property type="entry name" value="HELICASE_CTER"/>
    <property type="match status" value="1"/>
</dbReference>
<evidence type="ECO:0000259" key="10">
    <source>
        <dbReference type="PROSITE" id="PS50137"/>
    </source>
</evidence>
<dbReference type="GO" id="GO:0005524">
    <property type="term" value="F:ATP binding"/>
    <property type="evidence" value="ECO:0007669"/>
    <property type="project" value="UniProtKB-KW"/>
</dbReference>
<evidence type="ECO:0000313" key="14">
    <source>
        <dbReference type="Proteomes" id="UP001165289"/>
    </source>
</evidence>
<dbReference type="GO" id="GO:0043138">
    <property type="term" value="F:3'-5' DNA helicase activity"/>
    <property type="evidence" value="ECO:0007669"/>
    <property type="project" value="TreeGrafter"/>
</dbReference>
<protein>
    <submittedName>
        <fullName evidence="13">ATP-dependent RNA helicase A</fullName>
    </submittedName>
</protein>
<keyword evidence="2" id="KW-0547">Nucleotide-binding</keyword>
<dbReference type="Pfam" id="PF00270">
    <property type="entry name" value="DEAD"/>
    <property type="match status" value="1"/>
</dbReference>
<dbReference type="GO" id="GO:0003899">
    <property type="term" value="F:DNA-directed RNA polymerase activity"/>
    <property type="evidence" value="ECO:0007669"/>
    <property type="project" value="InterPro"/>
</dbReference>
<feature type="compositionally biased region" description="Basic and acidic residues" evidence="9">
    <location>
        <begin position="68"/>
        <end position="82"/>
    </location>
</feature>
<evidence type="ECO:0000256" key="6">
    <source>
        <dbReference type="ARBA" id="ARBA00022884"/>
    </source>
</evidence>
<keyword evidence="6 8" id="KW-0694">RNA-binding</keyword>
<evidence type="ECO:0000256" key="8">
    <source>
        <dbReference type="PROSITE-ProRule" id="PRU00266"/>
    </source>
</evidence>
<dbReference type="InterPro" id="IPR011709">
    <property type="entry name" value="DEAD-box_helicase_OB_fold"/>
</dbReference>
<comment type="caution">
    <text evidence="13">The sequence shown here is derived from an EMBL/GenBank/DDBJ whole genome shotgun (WGS) entry which is preliminary data.</text>
</comment>
<dbReference type="GO" id="GO:1990904">
    <property type="term" value="C:ribonucleoprotein complex"/>
    <property type="evidence" value="ECO:0007669"/>
    <property type="project" value="TreeGrafter"/>
</dbReference>
<sequence>MVKNQHDTLSKVKVDKIIDENKEHTLKGGEDDEDEDGTRNKNEKLHDNILEQLDSTDSGGELEAIDTEAGKKTGEQRQYVKYDDDDDDDDDNDVADENDSQSRSDGENEQDKKQNDDENAATMDMTEHLEDNILTSPTQQEQTTSTQTERAKKVLGTFPQVKQYTYDQEKYRWCEITFSLSLSTCFIRIAPVLTNLVTRCVVRQADGIKRAFIKEENGKISITTDGANIKELWQYHDKLDMNRLYTNDIMLIANTYGIEAATKAISRELSSIFKMYGINIDPRHLSLIADYQTVDGRFRGCNRISMECNTSPFQQMSFETPMKFLKDSAIGRMTEFMDSPSANIMSGQLIMLRDAKAFLKSFNDRRKTSGAEYTVENETGDYSNQNYFYCECRIPGFENIGVGESHLKRFAEHRAAKHLCQQLRDMGLVDEDVSIQIGLDDPDPPSEEETVVYTGIVAPQITVEERKRPAPPSQSEVYGAGGWSLINAKSRLNLYMQQTKQTKEMNIYAVGPDHHKSFIGEISLYVPSCRNYITIKEHGSTKKVASNTCALSALSKLYMMGAIEEFQSKEEKKLALSREMPELTIPQELVERAEVMLAERGIQLVEESPDEPISVITEKPQTGVFPTSQSEVIQWAEPHIDWNPWTGRSTTVQLHLGHSNEERDHLENQRLLEEYRMSSDSASGKARLQSRQQLTISSRRDDILRLVEQNQVVLIRGDTGSGKTTQVPQFILDSYIEKGCGSKCNILVTQPRRISAIAVSERVAAERGEQLGISVGYSVRFDNELPRQLGSILYCTTGILCRKLELGLNGISHLIMDEVHERDINTDFLFVAIRDMMRTYPSFHVVIMSATVDTTIFSNFFFNCPVVEVLGKMFPVQEYFLEDAIEFLEFHPPPSKIPPADDEFVGDSNKNLECDRLVYKTSTCLAMAKMVEREISFELIESLLDYFSTLNLEGSVLIFLPGWNLIYALSQYLTENPKFSPSKYLILPLHSSVPREDQAKIFHPTLPGVTKVIIATNIAETSITINDVVFVIDSAKAKIKHFTSYNNMTHYITVWASKTNLEQRMGRAGRVQAGFCFHLCSKARYDALPQHMIPEILRSPLLDIVLNIKLLMLGDISNYLSRCIEPPTDVAIQEAIYLLKVKNALDMEENITPLGSIVARLPLEPRIAYMLILSTLFGEGDTFTTITAAMSFQEPYIIKGKRLMYRHRNLGKAKFSDHISLNNVYQNWLVHKERSNVDAENFCYQFQLNKNSLNMVHDAKQQLQRILMDQGFPEECFMRKHSKFVEPENAFVITALLCVGLYPNVAVIEEKRKLRLPEKKHALIHKTSNLCPMTHSEDMLYPSPYVIFSEKLRTKTVSAKQLTMVELIHLALFGSNIITAYEYISTMDSWIDFVLPFRHAAIIGGIREALSELLSQVAINPPSALLMQPSDVELIDLITELTKLETYPDKHEFRLHNTGGFSQSGRYHRRGNRYPSASSYPQQSYVPQQPAPTHPGYNYQSVTSPISYMDTGDYQGGYTEQAEWNPSPRGRFQHRGGYRGHRRQRSRFNRGGRQPFRSGHRYRGGGFRGRRTYY</sequence>
<feature type="region of interest" description="Disordered" evidence="9">
    <location>
        <begin position="1"/>
        <end position="117"/>
    </location>
</feature>
<dbReference type="Pfam" id="PF07717">
    <property type="entry name" value="OB_NTP_bind"/>
    <property type="match status" value="1"/>
</dbReference>
<dbReference type="CDD" id="cd19855">
    <property type="entry name" value="DSRM_DHX9_rpt2"/>
    <property type="match status" value="1"/>
</dbReference>
<dbReference type="InterPro" id="IPR007081">
    <property type="entry name" value="RNA_pol_Rpb1_5"/>
</dbReference>
<feature type="compositionally biased region" description="Low complexity" evidence="9">
    <location>
        <begin position="135"/>
        <end position="148"/>
    </location>
</feature>
<evidence type="ECO:0000256" key="2">
    <source>
        <dbReference type="ARBA" id="ARBA00022741"/>
    </source>
</evidence>
<dbReference type="FunFam" id="3.30.160.20:FF:000028">
    <property type="entry name" value="ATP-dependent RNA helicase A"/>
    <property type="match status" value="1"/>
</dbReference>
<dbReference type="Gene3D" id="3.30.160.20">
    <property type="match status" value="2"/>
</dbReference>
<keyword evidence="3" id="KW-0378">Hydrolase</keyword>
<dbReference type="SMART" id="SM00358">
    <property type="entry name" value="DSRM"/>
    <property type="match status" value="2"/>
</dbReference>
<feature type="domain" description="DRBM" evidence="10">
    <location>
        <begin position="354"/>
        <end position="425"/>
    </location>
</feature>
<dbReference type="InterPro" id="IPR002464">
    <property type="entry name" value="DNA/RNA_helicase_DEAH_CS"/>
</dbReference>
<dbReference type="PROSITE" id="PS51192">
    <property type="entry name" value="HELICASE_ATP_BIND_1"/>
    <property type="match status" value="1"/>
</dbReference>
<dbReference type="GO" id="GO:0003677">
    <property type="term" value="F:DNA binding"/>
    <property type="evidence" value="ECO:0007669"/>
    <property type="project" value="InterPro"/>
</dbReference>
<dbReference type="SUPFAM" id="SSF52540">
    <property type="entry name" value="P-loop containing nucleoside triphosphate hydrolases"/>
    <property type="match status" value="1"/>
</dbReference>
<dbReference type="SMART" id="SM00847">
    <property type="entry name" value="HA2"/>
    <property type="match status" value="1"/>
</dbReference>
<dbReference type="Pfam" id="PF00271">
    <property type="entry name" value="Helicase_C"/>
    <property type="match status" value="1"/>
</dbReference>
<name>A0AAV7KI41_9METZ</name>
<dbReference type="InterPro" id="IPR007502">
    <property type="entry name" value="Helicase-assoc_dom"/>
</dbReference>
<evidence type="ECO:0000313" key="13">
    <source>
        <dbReference type="EMBL" id="KAI6660781.1"/>
    </source>
</evidence>
<feature type="domain" description="Helicase ATP-binding" evidence="11">
    <location>
        <begin position="704"/>
        <end position="870"/>
    </location>
</feature>
<keyword evidence="5" id="KW-0067">ATP-binding</keyword>
<organism evidence="13 14">
    <name type="scientific">Oopsacas minuta</name>
    <dbReference type="NCBI Taxonomy" id="111878"/>
    <lineage>
        <taxon>Eukaryota</taxon>
        <taxon>Metazoa</taxon>
        <taxon>Porifera</taxon>
        <taxon>Hexactinellida</taxon>
        <taxon>Hexasterophora</taxon>
        <taxon>Lyssacinosida</taxon>
        <taxon>Leucopsacidae</taxon>
        <taxon>Oopsacas</taxon>
    </lineage>
</organism>
<dbReference type="Gene3D" id="3.40.50.300">
    <property type="entry name" value="P-loop containing nucleotide triphosphate hydrolases"/>
    <property type="match status" value="2"/>
</dbReference>
<evidence type="ECO:0000259" key="11">
    <source>
        <dbReference type="PROSITE" id="PS51192"/>
    </source>
</evidence>
<keyword evidence="4 13" id="KW-0347">Helicase</keyword>
<feature type="region of interest" description="Disordered" evidence="9">
    <location>
        <begin position="1458"/>
        <end position="1493"/>
    </location>
</feature>
<feature type="domain" description="DRBM" evidence="10">
    <location>
        <begin position="487"/>
        <end position="559"/>
    </location>
</feature>
<dbReference type="GO" id="GO:0045944">
    <property type="term" value="P:positive regulation of transcription by RNA polymerase II"/>
    <property type="evidence" value="ECO:0007669"/>
    <property type="project" value="TreeGrafter"/>
</dbReference>
<evidence type="ECO:0000256" key="4">
    <source>
        <dbReference type="ARBA" id="ARBA00022806"/>
    </source>
</evidence>
<dbReference type="InterPro" id="IPR011545">
    <property type="entry name" value="DEAD/DEAH_box_helicase_dom"/>
</dbReference>
<dbReference type="GO" id="GO:0003725">
    <property type="term" value="F:double-stranded RNA binding"/>
    <property type="evidence" value="ECO:0007669"/>
    <property type="project" value="InterPro"/>
</dbReference>